<evidence type="ECO:0000256" key="7">
    <source>
        <dbReference type="ARBA" id="ARBA00034000"/>
    </source>
</evidence>
<comment type="catalytic activity">
    <reaction evidence="8">
        <text>[GlcNAc-(1-&gt;4)-Mur2Ac(oyl-L-Ala-gamma-D-Glu-L-Lys-D-Ala-D-Ala)](n)-di-trans,octa-cis-undecaprenyl diphosphate + beta-D-GlcNAc-(1-&gt;4)-Mur2Ac(oyl-L-Ala-gamma-D-Glu-L-Lys-D-Ala-D-Ala)-di-trans,octa-cis-undecaprenyl diphosphate = [GlcNAc-(1-&gt;4)-Mur2Ac(oyl-L-Ala-gamma-D-Glu-L-Lys-D-Ala-D-Ala)](n+1)-di-trans,octa-cis-undecaprenyl diphosphate + di-trans,octa-cis-undecaprenyl diphosphate + H(+)</text>
        <dbReference type="Rhea" id="RHEA:23708"/>
        <dbReference type="Rhea" id="RHEA-COMP:9602"/>
        <dbReference type="Rhea" id="RHEA-COMP:9603"/>
        <dbReference type="ChEBI" id="CHEBI:15378"/>
        <dbReference type="ChEBI" id="CHEBI:58405"/>
        <dbReference type="ChEBI" id="CHEBI:60033"/>
        <dbReference type="ChEBI" id="CHEBI:78435"/>
        <dbReference type="EC" id="2.4.99.28"/>
    </reaction>
</comment>
<dbReference type="InterPro" id="IPR050396">
    <property type="entry name" value="Glycosyltr_51/Transpeptidase"/>
</dbReference>
<evidence type="ECO:0000256" key="10">
    <source>
        <dbReference type="SAM" id="Phobius"/>
    </source>
</evidence>
<feature type="region of interest" description="Disordered" evidence="9">
    <location>
        <begin position="707"/>
        <end position="755"/>
    </location>
</feature>
<keyword evidence="10" id="KW-1133">Transmembrane helix</keyword>
<dbReference type="Pfam" id="PF00905">
    <property type="entry name" value="Transpeptidase"/>
    <property type="match status" value="1"/>
</dbReference>
<keyword evidence="10" id="KW-0812">Transmembrane</keyword>
<feature type="domain" description="Penicillin-binding protein transpeptidase" evidence="11">
    <location>
        <begin position="386"/>
        <end position="662"/>
    </location>
</feature>
<reference evidence="14" key="1">
    <citation type="journal article" date="2019" name="Int. J. Syst. Evol. Microbiol.">
        <title>The Global Catalogue of Microorganisms (GCM) 10K type strain sequencing project: providing services to taxonomists for standard genome sequencing and annotation.</title>
        <authorList>
            <consortium name="The Broad Institute Genomics Platform"/>
            <consortium name="The Broad Institute Genome Sequencing Center for Infectious Disease"/>
            <person name="Wu L."/>
            <person name="Ma J."/>
        </authorList>
    </citation>
    <scope>NUCLEOTIDE SEQUENCE [LARGE SCALE GENOMIC DNA]</scope>
    <source>
        <strain evidence="14">JCM 18956</strain>
    </source>
</reference>
<evidence type="ECO:0000259" key="11">
    <source>
        <dbReference type="Pfam" id="PF00905"/>
    </source>
</evidence>
<organism evidence="13 14">
    <name type="scientific">Frondihabitans cladoniiphilus</name>
    <dbReference type="NCBI Taxonomy" id="715785"/>
    <lineage>
        <taxon>Bacteria</taxon>
        <taxon>Bacillati</taxon>
        <taxon>Actinomycetota</taxon>
        <taxon>Actinomycetes</taxon>
        <taxon>Micrococcales</taxon>
        <taxon>Microbacteriaceae</taxon>
        <taxon>Frondihabitans</taxon>
    </lineage>
</organism>
<keyword evidence="14" id="KW-1185">Reference proteome</keyword>
<evidence type="ECO:0000256" key="9">
    <source>
        <dbReference type="SAM" id="MobiDB-lite"/>
    </source>
</evidence>
<feature type="transmembrane region" description="Helical" evidence="10">
    <location>
        <begin position="12"/>
        <end position="35"/>
    </location>
</feature>
<keyword evidence="4" id="KW-0808">Transferase</keyword>
<comment type="catalytic activity">
    <reaction evidence="7">
        <text>Preferential cleavage: (Ac)2-L-Lys-D-Ala-|-D-Ala. Also transpeptidation of peptidyl-alanyl moieties that are N-acyl substituents of D-alanine.</text>
        <dbReference type="EC" id="3.4.16.4"/>
    </reaction>
</comment>
<keyword evidence="2" id="KW-0645">Protease</keyword>
<accession>A0ABP8WCV4</accession>
<dbReference type="InterPro" id="IPR023346">
    <property type="entry name" value="Lysozyme-like_dom_sf"/>
</dbReference>
<dbReference type="Pfam" id="PF00912">
    <property type="entry name" value="Transgly"/>
    <property type="match status" value="1"/>
</dbReference>
<keyword evidence="5" id="KW-0378">Hydrolase</keyword>
<evidence type="ECO:0000256" key="1">
    <source>
        <dbReference type="ARBA" id="ARBA00022645"/>
    </source>
</evidence>
<dbReference type="Gene3D" id="3.40.710.10">
    <property type="entry name" value="DD-peptidase/beta-lactamase superfamily"/>
    <property type="match status" value="1"/>
</dbReference>
<evidence type="ECO:0000256" key="6">
    <source>
        <dbReference type="ARBA" id="ARBA00023268"/>
    </source>
</evidence>
<dbReference type="PANTHER" id="PTHR32282:SF33">
    <property type="entry name" value="PEPTIDOGLYCAN GLYCOSYLTRANSFERASE"/>
    <property type="match status" value="1"/>
</dbReference>
<dbReference type="SUPFAM" id="SSF53955">
    <property type="entry name" value="Lysozyme-like"/>
    <property type="match status" value="1"/>
</dbReference>
<dbReference type="InterPro" id="IPR036950">
    <property type="entry name" value="PBP_transglycosylase"/>
</dbReference>
<evidence type="ECO:0000313" key="13">
    <source>
        <dbReference type="EMBL" id="GAA4685310.1"/>
    </source>
</evidence>
<evidence type="ECO:0000256" key="4">
    <source>
        <dbReference type="ARBA" id="ARBA00022679"/>
    </source>
</evidence>
<dbReference type="InterPro" id="IPR012338">
    <property type="entry name" value="Beta-lactam/transpept-like"/>
</dbReference>
<evidence type="ECO:0000313" key="14">
    <source>
        <dbReference type="Proteomes" id="UP001501295"/>
    </source>
</evidence>
<keyword evidence="3" id="KW-0328">Glycosyltransferase</keyword>
<dbReference type="Gene3D" id="1.10.3810.10">
    <property type="entry name" value="Biosynthetic peptidoglycan transglycosylase-like"/>
    <property type="match status" value="1"/>
</dbReference>
<keyword evidence="1" id="KW-0121">Carboxypeptidase</keyword>
<dbReference type="SUPFAM" id="SSF56601">
    <property type="entry name" value="beta-lactamase/transpeptidase-like"/>
    <property type="match status" value="1"/>
</dbReference>
<dbReference type="InterPro" id="IPR001264">
    <property type="entry name" value="Glyco_trans_51"/>
</dbReference>
<evidence type="ECO:0000256" key="8">
    <source>
        <dbReference type="ARBA" id="ARBA00049902"/>
    </source>
</evidence>
<proteinExistence type="predicted"/>
<dbReference type="InterPro" id="IPR001460">
    <property type="entry name" value="PCN-bd_Tpept"/>
</dbReference>
<evidence type="ECO:0000259" key="12">
    <source>
        <dbReference type="Pfam" id="PF00912"/>
    </source>
</evidence>
<dbReference type="PANTHER" id="PTHR32282">
    <property type="entry name" value="BINDING PROTEIN TRANSPEPTIDASE, PUTATIVE-RELATED"/>
    <property type="match status" value="1"/>
</dbReference>
<gene>
    <name evidence="13" type="ORF">GCM10025780_34590</name>
</gene>
<protein>
    <submittedName>
        <fullName evidence="13">Transglycosylase domain-containing protein</fullName>
    </submittedName>
</protein>
<dbReference type="RefSeq" id="WP_345377194.1">
    <property type="nucleotide sequence ID" value="NZ_BAABLM010000011.1"/>
</dbReference>
<sequence length="755" mass="77473">MSSSASRPRSRFFPAIAGFAGLAVVAGVLVGVLAVPSLVVAGNAVTTGVDAFDSLPSYLAITAPAQASSIYAKDGSQEVKIASFYTENRTDVADDQISTLAKQAAVAAEDPRFYTEGAIDVQGTIRGILATTLGGDVQGGSSITQQYVKNVLVERCATENTDATKALQCYDDVTAVTPQRKLQEMRYAISVEKKYTKAEILRGYLNIVGFGGNVYGIQAASEYYYGVSASQLSLTQAATLVAIVNNPANLRIDEPTNTANGSANGYVLTKARRDYVLRSMYDHSMISKADETAALASAITPTITQAANGCASAVAYDAGYFCDYIVNSIKNDAAFGTTQDARYATLTQGGLKIYTTLNLAQQKVAQDSLSAYMPTSVAGLNIGATNVAVEPGTGRIVTMVQNTDYTQGGSNTAGTTSVNYNTDQAYGGSTGFQTGSAYKAFTLAAWLEAGNSLSDYVTTSQHSFPDNEFSNSCTNVHDGKTWSVSNAESVPGSMSVLQATAESINTAFAQMGRTLDLCTIRDTAKSMGVHTAATGGSLSSVPSSILGINAISPLTMATAYAGIANNGVVCTPVAIDSITGPTGKAIAASKTTCTQGMPSDIAAGVAYALQTVLKSGGTGALANPNDGVPMLAKTGTNDDAEQNWLVTSTTKIATATWVGNVSGSADFYKTYVNGKYGYNLKFSIAKPILASLDTLYGGAAFTTAPASEIGSSASSGSASSGSSGSSTGASGDSSNGSSSDGTSTGTSTPTPTPSN</sequence>
<name>A0ABP8WCV4_9MICO</name>
<keyword evidence="6" id="KW-0511">Multifunctional enzyme</keyword>
<dbReference type="EMBL" id="BAABLM010000011">
    <property type="protein sequence ID" value="GAA4685310.1"/>
    <property type="molecule type" value="Genomic_DNA"/>
</dbReference>
<feature type="domain" description="Glycosyl transferase family 51" evidence="12">
    <location>
        <begin position="81"/>
        <end position="280"/>
    </location>
</feature>
<evidence type="ECO:0000256" key="5">
    <source>
        <dbReference type="ARBA" id="ARBA00022801"/>
    </source>
</evidence>
<dbReference type="Proteomes" id="UP001501295">
    <property type="component" value="Unassembled WGS sequence"/>
</dbReference>
<evidence type="ECO:0000256" key="3">
    <source>
        <dbReference type="ARBA" id="ARBA00022676"/>
    </source>
</evidence>
<comment type="caution">
    <text evidence="13">The sequence shown here is derived from an EMBL/GenBank/DDBJ whole genome shotgun (WGS) entry which is preliminary data.</text>
</comment>
<feature type="compositionally biased region" description="Low complexity" evidence="9">
    <location>
        <begin position="710"/>
        <end position="749"/>
    </location>
</feature>
<keyword evidence="10" id="KW-0472">Membrane</keyword>
<evidence type="ECO:0000256" key="2">
    <source>
        <dbReference type="ARBA" id="ARBA00022670"/>
    </source>
</evidence>